<keyword evidence="5" id="KW-0762">Sugar transport</keyword>
<evidence type="ECO:0000313" key="12">
    <source>
        <dbReference type="EMBL" id="CDX28796.1"/>
    </source>
</evidence>
<evidence type="ECO:0000256" key="6">
    <source>
        <dbReference type="ARBA" id="ARBA00022692"/>
    </source>
</evidence>
<keyword evidence="3" id="KW-1003">Cell membrane</keyword>
<organism evidence="12 13">
    <name type="scientific">Mesorhizobium plurifarium</name>
    <dbReference type="NCBI Taxonomy" id="69974"/>
    <lineage>
        <taxon>Bacteria</taxon>
        <taxon>Pseudomonadati</taxon>
        <taxon>Pseudomonadota</taxon>
        <taxon>Alphaproteobacteria</taxon>
        <taxon>Hyphomicrobiales</taxon>
        <taxon>Phyllobacteriaceae</taxon>
        <taxon>Mesorhizobium</taxon>
    </lineage>
</organism>
<dbReference type="Pfam" id="PF02653">
    <property type="entry name" value="BPD_transp_2"/>
    <property type="match status" value="1"/>
</dbReference>
<dbReference type="InterPro" id="IPR001851">
    <property type="entry name" value="ABC_transp_permease"/>
</dbReference>
<accession>A0A090EJS4</accession>
<dbReference type="AlphaFoldDB" id="A0A090EJS4"/>
<dbReference type="EMBL" id="CCMZ01000076">
    <property type="protein sequence ID" value="CDX28796.1"/>
    <property type="molecule type" value="Genomic_DNA"/>
</dbReference>
<feature type="transmembrane region" description="Helical" evidence="11">
    <location>
        <begin position="238"/>
        <end position="260"/>
    </location>
</feature>
<gene>
    <name evidence="12" type="ORF">MPL3356_90016</name>
</gene>
<evidence type="ECO:0000256" key="3">
    <source>
        <dbReference type="ARBA" id="ARBA00022475"/>
    </source>
</evidence>
<evidence type="ECO:0000256" key="10">
    <source>
        <dbReference type="ARBA" id="ARBA00035686"/>
    </source>
</evidence>
<comment type="function">
    <text evidence="9">Part of the binding-protein-dependent transport system for D-xylose. Probably responsible for the translocation of the substrate across the membrane.</text>
</comment>
<dbReference type="GO" id="GO:0022857">
    <property type="term" value="F:transmembrane transporter activity"/>
    <property type="evidence" value="ECO:0007669"/>
    <property type="project" value="InterPro"/>
</dbReference>
<comment type="subcellular location">
    <subcellularLocation>
        <location evidence="1">Cell membrane</location>
        <topology evidence="1">Multi-pass membrane protein</topology>
    </subcellularLocation>
</comment>
<evidence type="ECO:0000256" key="1">
    <source>
        <dbReference type="ARBA" id="ARBA00004651"/>
    </source>
</evidence>
<proteinExistence type="predicted"/>
<keyword evidence="8 11" id="KW-0472">Membrane</keyword>
<evidence type="ECO:0000256" key="7">
    <source>
        <dbReference type="ARBA" id="ARBA00022989"/>
    </source>
</evidence>
<sequence length="320" mass="33455">MQDDMNGRKFLLDNVVWILIIVFSLLAGVLNPFFLSEGNLQNVLVQATTLGVLVLAVSFTLLIGEIDLSVVGNLVFSGMIGAYAMQEYGAHWTVAVAVTVLTGTLIGALNGYFVSYMRMNSLIATLAMGLFLQGAVLGATQARTLVIADEGYAYMGSATIGTWPIMPVALFVIYLAAHVVLAYSAWGRNLYATGGNRRAAHAAGINVRRARLGAFAASGFLAGLAGFLYASYLGGVSVTVGSTTLLYAVAAPVIGGVSLLGGRGRVLGMLGGTLLITVIQTGLQLINVSAYYIQMIGGAMILLAIAVDAFRVRGEEQGSV</sequence>
<feature type="transmembrane region" description="Helical" evidence="11">
    <location>
        <begin position="12"/>
        <end position="31"/>
    </location>
</feature>
<reference evidence="13" key="1">
    <citation type="submission" date="2014-08" db="EMBL/GenBank/DDBJ databases">
        <authorList>
            <person name="Moulin L."/>
        </authorList>
    </citation>
    <scope>NUCLEOTIDE SEQUENCE [LARGE SCALE GENOMIC DNA]</scope>
</reference>
<dbReference type="Proteomes" id="UP000045285">
    <property type="component" value="Unassembled WGS sequence"/>
</dbReference>
<evidence type="ECO:0000256" key="5">
    <source>
        <dbReference type="ARBA" id="ARBA00022597"/>
    </source>
</evidence>
<keyword evidence="13" id="KW-1185">Reference proteome</keyword>
<feature type="transmembrane region" description="Helical" evidence="11">
    <location>
        <begin position="168"/>
        <end position="191"/>
    </location>
</feature>
<evidence type="ECO:0000313" key="13">
    <source>
        <dbReference type="Proteomes" id="UP000045285"/>
    </source>
</evidence>
<dbReference type="CDD" id="cd06579">
    <property type="entry name" value="TM_PBP1_transp_AraH_like"/>
    <property type="match status" value="1"/>
</dbReference>
<evidence type="ECO:0000256" key="11">
    <source>
        <dbReference type="SAM" id="Phobius"/>
    </source>
</evidence>
<evidence type="ECO:0000256" key="4">
    <source>
        <dbReference type="ARBA" id="ARBA00022519"/>
    </source>
</evidence>
<protein>
    <recommendedName>
        <fullName evidence="10">Xylose transport system permease protein XylH</fullName>
    </recommendedName>
</protein>
<feature type="transmembrane region" description="Helical" evidence="11">
    <location>
        <begin position="267"/>
        <end position="286"/>
    </location>
</feature>
<dbReference type="PANTHER" id="PTHR32196:SF32">
    <property type="entry name" value="XYLOSE TRANSPORT SYSTEM PERMEASE PROTEIN XYLH"/>
    <property type="match status" value="1"/>
</dbReference>
<keyword evidence="2" id="KW-0813">Transport</keyword>
<feature type="transmembrane region" description="Helical" evidence="11">
    <location>
        <begin position="43"/>
        <end position="63"/>
    </location>
</feature>
<feature type="transmembrane region" description="Helical" evidence="11">
    <location>
        <begin position="92"/>
        <end position="114"/>
    </location>
</feature>
<keyword evidence="7 11" id="KW-1133">Transmembrane helix</keyword>
<dbReference type="PANTHER" id="PTHR32196">
    <property type="entry name" value="ABC TRANSPORTER PERMEASE PROTEIN YPHD-RELATED-RELATED"/>
    <property type="match status" value="1"/>
</dbReference>
<evidence type="ECO:0000256" key="9">
    <source>
        <dbReference type="ARBA" id="ARBA00035611"/>
    </source>
</evidence>
<evidence type="ECO:0000256" key="2">
    <source>
        <dbReference type="ARBA" id="ARBA00022448"/>
    </source>
</evidence>
<feature type="transmembrane region" description="Helical" evidence="11">
    <location>
        <begin position="126"/>
        <end position="148"/>
    </location>
</feature>
<feature type="transmembrane region" description="Helical" evidence="11">
    <location>
        <begin position="212"/>
        <end position="232"/>
    </location>
</feature>
<feature type="transmembrane region" description="Helical" evidence="11">
    <location>
        <begin position="292"/>
        <end position="310"/>
    </location>
</feature>
<dbReference type="GO" id="GO:0005886">
    <property type="term" value="C:plasma membrane"/>
    <property type="evidence" value="ECO:0007669"/>
    <property type="project" value="UniProtKB-SubCell"/>
</dbReference>
<name>A0A090EJS4_MESPL</name>
<keyword evidence="6 11" id="KW-0812">Transmembrane</keyword>
<keyword evidence="4" id="KW-0997">Cell inner membrane</keyword>
<evidence type="ECO:0000256" key="8">
    <source>
        <dbReference type="ARBA" id="ARBA00023136"/>
    </source>
</evidence>